<dbReference type="EC" id="2.7.8.13" evidence="7 8"/>
<dbReference type="GO" id="GO:0008360">
    <property type="term" value="P:regulation of cell shape"/>
    <property type="evidence" value="ECO:0007669"/>
    <property type="project" value="UniProtKB-KW"/>
</dbReference>
<comment type="pathway">
    <text evidence="7">Cell wall biogenesis; peptidoglycan biosynthesis.</text>
</comment>
<keyword evidence="7" id="KW-0132">Cell division</keyword>
<keyword evidence="5 7" id="KW-1133">Transmembrane helix</keyword>
<feature type="transmembrane region" description="Helical" evidence="7">
    <location>
        <begin position="231"/>
        <end position="248"/>
    </location>
</feature>
<dbReference type="OrthoDB" id="9805475at2"/>
<keyword evidence="7 9" id="KW-0479">Metal-binding</keyword>
<feature type="transmembrane region" description="Helical" evidence="7">
    <location>
        <begin position="157"/>
        <end position="177"/>
    </location>
</feature>
<reference evidence="10 11" key="1">
    <citation type="submission" date="2020-08" db="EMBL/GenBank/DDBJ databases">
        <title>Sequencing the genomes of 1000 actinobacteria strains.</title>
        <authorList>
            <person name="Klenk H.-P."/>
        </authorList>
    </citation>
    <scope>NUCLEOTIDE SEQUENCE [LARGE SCALE GENOMIC DNA]</scope>
    <source>
        <strain evidence="10 11">DSM 45258</strain>
    </source>
</reference>
<dbReference type="AlphaFoldDB" id="A0A839RSG5"/>
<name>A0A839RSG5_9ACTN</name>
<sequence length="361" mass="38356">MTQVLYAGGFALAVSILLTPVLIRVFSKQGFGQEIRVEGPQSHQSKRGTPSMGGVAILAGIWAGYWGSHLVGMGIDGEGPTASGMLVLGLTTMLAGVGFLDDFIKIRKQRNLGLNKTSKLVGQLVAALVFGGLLLQFRNQDDLTPGSPHLSYVRDITTISMGVIVFMIFVYLVVTAWSNAVNFTDGLDGLAAGTTGLVVGAYVIITFWQYRNSCQADFVPGCYHVRDPLDIAILCAAAAGACVGFLWWNAAPAKIFMGDTGSLALGGLIAGVSLTTQTALLMIVVGAIFVAEFLSVVIQIAVFRTTGRRVFRMAPFHHHFELGGWAETTVIIRFWLLTAIACALGVGLFYGEWLAASGGVS</sequence>
<dbReference type="HAMAP" id="MF_00038">
    <property type="entry name" value="MraY"/>
    <property type="match status" value="1"/>
</dbReference>
<proteinExistence type="inferred from homology"/>
<dbReference type="Proteomes" id="UP000567922">
    <property type="component" value="Unassembled WGS sequence"/>
</dbReference>
<comment type="similarity">
    <text evidence="2 7">Belongs to the glycosyltransferase 4 family. MraY subfamily.</text>
</comment>
<feature type="transmembrane region" description="Helical" evidence="7">
    <location>
        <begin position="79"/>
        <end position="100"/>
    </location>
</feature>
<dbReference type="UniPathway" id="UPA00219"/>
<dbReference type="RefSeq" id="WP_064439187.1">
    <property type="nucleotide sequence ID" value="NZ_BDDI01000004.1"/>
</dbReference>
<evidence type="ECO:0000313" key="11">
    <source>
        <dbReference type="Proteomes" id="UP000567922"/>
    </source>
</evidence>
<dbReference type="InterPro" id="IPR003524">
    <property type="entry name" value="PNAcMuramoyl-5peptid_Trfase"/>
</dbReference>
<comment type="catalytic activity">
    <reaction evidence="7">
        <text>UDP-N-acetyl-alpha-D-muramoyl-L-alanyl-gamma-D-glutamyl-meso-2,6-diaminopimeloyl-D-alanyl-D-alanine + di-trans,octa-cis-undecaprenyl phosphate = di-trans,octa-cis-undecaprenyl diphospho-N-acetyl-alpha-D-muramoyl-L-alanyl-D-glutamyl-meso-2,6-diaminopimeloyl-D-alanyl-D-alanine + UMP</text>
        <dbReference type="Rhea" id="RHEA:28386"/>
        <dbReference type="ChEBI" id="CHEBI:57865"/>
        <dbReference type="ChEBI" id="CHEBI:60392"/>
        <dbReference type="ChEBI" id="CHEBI:61386"/>
        <dbReference type="ChEBI" id="CHEBI:61387"/>
        <dbReference type="EC" id="2.7.8.13"/>
    </reaction>
</comment>
<feature type="transmembrane region" description="Helical" evidence="7">
    <location>
        <begin position="6"/>
        <end position="27"/>
    </location>
</feature>
<keyword evidence="11" id="KW-1185">Reference proteome</keyword>
<evidence type="ECO:0000256" key="5">
    <source>
        <dbReference type="ARBA" id="ARBA00022989"/>
    </source>
</evidence>
<dbReference type="InterPro" id="IPR000715">
    <property type="entry name" value="Glycosyl_transferase_4"/>
</dbReference>
<feature type="transmembrane region" description="Helical" evidence="7">
    <location>
        <begin position="189"/>
        <end position="211"/>
    </location>
</feature>
<feature type="binding site" evidence="9">
    <location>
        <position position="259"/>
    </location>
    <ligand>
        <name>Mg(2+)</name>
        <dbReference type="ChEBI" id="CHEBI:18420"/>
    </ligand>
</feature>
<evidence type="ECO:0000256" key="1">
    <source>
        <dbReference type="ARBA" id="ARBA00004141"/>
    </source>
</evidence>
<evidence type="ECO:0000313" key="10">
    <source>
        <dbReference type="EMBL" id="MBB3038873.1"/>
    </source>
</evidence>
<feature type="binding site" evidence="9">
    <location>
        <position position="182"/>
    </location>
    <ligand>
        <name>Mg(2+)</name>
        <dbReference type="ChEBI" id="CHEBI:18420"/>
    </ligand>
</feature>
<keyword evidence="7" id="KW-0573">Peptidoglycan synthesis</keyword>
<feature type="transmembrane region" description="Helical" evidence="7">
    <location>
        <begin position="280"/>
        <end position="303"/>
    </location>
</feature>
<dbReference type="InterPro" id="IPR018480">
    <property type="entry name" value="PNAcMuramoyl-5peptid_Trfase_CS"/>
</dbReference>
<dbReference type="CDD" id="cd06852">
    <property type="entry name" value="GT_MraY"/>
    <property type="match status" value="1"/>
</dbReference>
<evidence type="ECO:0000256" key="9">
    <source>
        <dbReference type="PIRSR" id="PIRSR600715-1"/>
    </source>
</evidence>
<dbReference type="GO" id="GO:0051301">
    <property type="term" value="P:cell division"/>
    <property type="evidence" value="ECO:0007669"/>
    <property type="project" value="UniProtKB-KW"/>
</dbReference>
<dbReference type="GO" id="GO:0005886">
    <property type="term" value="C:plasma membrane"/>
    <property type="evidence" value="ECO:0007669"/>
    <property type="project" value="UniProtKB-SubCell"/>
</dbReference>
<dbReference type="NCBIfam" id="TIGR00445">
    <property type="entry name" value="mraY"/>
    <property type="match status" value="1"/>
</dbReference>
<keyword evidence="7" id="KW-0961">Cell wall biogenesis/degradation</keyword>
<keyword evidence="7" id="KW-0131">Cell cycle</keyword>
<comment type="subcellular location">
    <subcellularLocation>
        <location evidence="7">Cell membrane</location>
        <topology evidence="7">Multi-pass membrane protein</topology>
    </subcellularLocation>
    <subcellularLocation>
        <location evidence="1">Membrane</location>
        <topology evidence="1">Multi-pass membrane protein</topology>
    </subcellularLocation>
</comment>
<dbReference type="GO" id="GO:0009252">
    <property type="term" value="P:peptidoglycan biosynthetic process"/>
    <property type="evidence" value="ECO:0007669"/>
    <property type="project" value="UniProtKB-UniRule"/>
</dbReference>
<keyword evidence="7 9" id="KW-0460">Magnesium</keyword>
<comment type="caution">
    <text evidence="10">The sequence shown here is derived from an EMBL/GenBank/DDBJ whole genome shotgun (WGS) entry which is preliminary data.</text>
</comment>
<feature type="transmembrane region" description="Helical" evidence="7">
    <location>
        <begin position="48"/>
        <end position="67"/>
    </location>
</feature>
<keyword evidence="6 7" id="KW-0472">Membrane</keyword>
<dbReference type="PROSITE" id="PS01348">
    <property type="entry name" value="MRAY_2"/>
    <property type="match status" value="1"/>
</dbReference>
<comment type="function">
    <text evidence="7">Catalyzes the initial step of the lipid cycle reactions in the biosynthesis of the cell wall peptidoglycan: transfers peptidoglycan precursor phospho-MurNAc-pentapeptide from UDP-MurNAc-pentapeptide onto the lipid carrier undecaprenyl phosphate, yielding undecaprenyl-pyrophosphoryl-MurNAc-pentapeptide, known as lipid I.</text>
</comment>
<dbReference type="GO" id="GO:0046872">
    <property type="term" value="F:metal ion binding"/>
    <property type="evidence" value="ECO:0007669"/>
    <property type="project" value="UniProtKB-KW"/>
</dbReference>
<dbReference type="PANTHER" id="PTHR22926:SF5">
    <property type="entry name" value="PHOSPHO-N-ACETYLMURAMOYL-PENTAPEPTIDE-TRANSFERASE HOMOLOG"/>
    <property type="match status" value="1"/>
</dbReference>
<dbReference type="PANTHER" id="PTHR22926">
    <property type="entry name" value="PHOSPHO-N-ACETYLMURAMOYL-PENTAPEPTIDE-TRANSFERASE"/>
    <property type="match status" value="1"/>
</dbReference>
<dbReference type="GO" id="GO:0071555">
    <property type="term" value="P:cell wall organization"/>
    <property type="evidence" value="ECO:0007669"/>
    <property type="project" value="UniProtKB-KW"/>
</dbReference>
<dbReference type="Pfam" id="PF00953">
    <property type="entry name" value="Glycos_transf_4"/>
    <property type="match status" value="1"/>
</dbReference>
<protein>
    <recommendedName>
        <fullName evidence="7 8">Phospho-N-acetylmuramoyl-pentapeptide-transferase</fullName>
        <ecNumber evidence="7 8">2.7.8.13</ecNumber>
    </recommendedName>
    <alternativeName>
        <fullName evidence="7">UDP-MurNAc-pentapeptide phosphotransferase</fullName>
    </alternativeName>
</protein>
<evidence type="ECO:0000256" key="2">
    <source>
        <dbReference type="ARBA" id="ARBA00005583"/>
    </source>
</evidence>
<dbReference type="GO" id="GO:0008963">
    <property type="term" value="F:phospho-N-acetylmuramoyl-pentapeptide-transferase activity"/>
    <property type="evidence" value="ECO:0007669"/>
    <property type="project" value="UniProtKB-UniRule"/>
</dbReference>
<feature type="transmembrane region" description="Helical" evidence="7">
    <location>
        <begin position="330"/>
        <end position="351"/>
    </location>
</feature>
<keyword evidence="7" id="KW-0133">Cell shape</keyword>
<comment type="cofactor">
    <cofactor evidence="7 9">
        <name>Mg(2+)</name>
        <dbReference type="ChEBI" id="CHEBI:18420"/>
    </cofactor>
</comment>
<evidence type="ECO:0000256" key="4">
    <source>
        <dbReference type="ARBA" id="ARBA00022692"/>
    </source>
</evidence>
<dbReference type="Pfam" id="PF10555">
    <property type="entry name" value="MraY_sig1"/>
    <property type="match status" value="1"/>
</dbReference>
<dbReference type="PROSITE" id="PS01347">
    <property type="entry name" value="MRAY_1"/>
    <property type="match status" value="1"/>
</dbReference>
<feature type="transmembrane region" description="Helical" evidence="7">
    <location>
        <begin position="120"/>
        <end position="137"/>
    </location>
</feature>
<keyword evidence="4 7" id="KW-0812">Transmembrane</keyword>
<evidence type="ECO:0000256" key="3">
    <source>
        <dbReference type="ARBA" id="ARBA00022679"/>
    </source>
</evidence>
<evidence type="ECO:0000256" key="6">
    <source>
        <dbReference type="ARBA" id="ARBA00023136"/>
    </source>
</evidence>
<dbReference type="EMBL" id="JACHWS010000003">
    <property type="protein sequence ID" value="MBB3038873.1"/>
    <property type="molecule type" value="Genomic_DNA"/>
</dbReference>
<organism evidence="10 11">
    <name type="scientific">Hoyosella altamirensis</name>
    <dbReference type="NCBI Taxonomy" id="616997"/>
    <lineage>
        <taxon>Bacteria</taxon>
        <taxon>Bacillati</taxon>
        <taxon>Actinomycetota</taxon>
        <taxon>Actinomycetes</taxon>
        <taxon>Mycobacteriales</taxon>
        <taxon>Hoyosellaceae</taxon>
        <taxon>Hoyosella</taxon>
    </lineage>
</organism>
<keyword evidence="3 7" id="KW-0808">Transferase</keyword>
<evidence type="ECO:0000256" key="7">
    <source>
        <dbReference type="HAMAP-Rule" id="MF_00038"/>
    </source>
</evidence>
<gene>
    <name evidence="7" type="primary">mraY</name>
    <name evidence="10" type="ORF">FHU29_003342</name>
</gene>
<keyword evidence="7" id="KW-1003">Cell membrane</keyword>
<evidence type="ECO:0000256" key="8">
    <source>
        <dbReference type="NCBIfam" id="TIGR00445"/>
    </source>
</evidence>
<feature type="transmembrane region" description="Helical" evidence="7">
    <location>
        <begin position="255"/>
        <end position="274"/>
    </location>
</feature>
<accession>A0A839RSG5</accession>